<feature type="transmembrane region" description="Helical" evidence="1">
    <location>
        <begin position="77"/>
        <end position="97"/>
    </location>
</feature>
<feature type="transmembrane region" description="Helical" evidence="1">
    <location>
        <begin position="109"/>
        <end position="131"/>
    </location>
</feature>
<dbReference type="Pfam" id="PF14108">
    <property type="entry name" value="ABA4-like"/>
    <property type="match status" value="1"/>
</dbReference>
<dbReference type="AlphaFoldDB" id="A0A1L3SWJ5"/>
<dbReference type="EMBL" id="CP018171">
    <property type="protein sequence ID" value="APH73692.1"/>
    <property type="molecule type" value="Genomic_DNA"/>
</dbReference>
<keyword evidence="1" id="KW-0472">Membrane</keyword>
<dbReference type="Proteomes" id="UP000182840">
    <property type="component" value="Chromosome"/>
</dbReference>
<reference evidence="3" key="1">
    <citation type="submission" date="2016-11" db="EMBL/GenBank/DDBJ databases">
        <title>Mesorhizobium oceanicum sp. nov., isolated from deep seawater in South China Sea.</title>
        <authorList>
            <person name="Fu G.-Y."/>
        </authorList>
    </citation>
    <scope>NUCLEOTIDE SEQUENCE [LARGE SCALE GENOMIC DNA]</scope>
    <source>
        <strain evidence="3">B7</strain>
    </source>
</reference>
<dbReference type="OrthoDB" id="345237at2"/>
<accession>A0A1L3SWJ5</accession>
<dbReference type="InterPro" id="IPR025461">
    <property type="entry name" value="ABA4-like"/>
</dbReference>
<name>A0A1L3SWJ5_9HYPH</name>
<organism evidence="2 3">
    <name type="scientific">Aquibium oceanicum</name>
    <dbReference type="NCBI Taxonomy" id="1670800"/>
    <lineage>
        <taxon>Bacteria</taxon>
        <taxon>Pseudomonadati</taxon>
        <taxon>Pseudomonadota</taxon>
        <taxon>Alphaproteobacteria</taxon>
        <taxon>Hyphomicrobiales</taxon>
        <taxon>Phyllobacteriaceae</taxon>
        <taxon>Aquibium</taxon>
    </lineage>
</organism>
<gene>
    <name evidence="2" type="ORF">BSQ44_21630</name>
</gene>
<proteinExistence type="predicted"/>
<keyword evidence="1" id="KW-0812">Transmembrane</keyword>
<feature type="transmembrane region" description="Helical" evidence="1">
    <location>
        <begin position="6"/>
        <end position="27"/>
    </location>
</feature>
<evidence type="ECO:0000313" key="2">
    <source>
        <dbReference type="EMBL" id="APH73692.1"/>
    </source>
</evidence>
<sequence>MSPDAIFQYANGLALVGWVFLLASPFVPRLADAVAAYGIPLLFAAVYSGLVLAFWTSAEGGFDSLANVAALFQTPEMLLAGWLHYLAFDLFVGGWIVRSARDANVPFWMVVPCLAATFLFGPAGFLAFVAIRQARSGMASAASAA</sequence>
<dbReference type="STRING" id="1670800.BSQ44_21630"/>
<evidence type="ECO:0000256" key="1">
    <source>
        <dbReference type="SAM" id="Phobius"/>
    </source>
</evidence>
<dbReference type="RefSeq" id="WP_072607156.1">
    <property type="nucleotide sequence ID" value="NZ_CP018171.1"/>
</dbReference>
<keyword evidence="1" id="KW-1133">Transmembrane helix</keyword>
<feature type="transmembrane region" description="Helical" evidence="1">
    <location>
        <begin position="34"/>
        <end position="57"/>
    </location>
</feature>
<dbReference type="KEGG" id="meso:BSQ44_21630"/>
<keyword evidence="3" id="KW-1185">Reference proteome</keyword>
<protein>
    <recommendedName>
        <fullName evidence="4">DUF4281 domain-containing protein</fullName>
    </recommendedName>
</protein>
<evidence type="ECO:0008006" key="4">
    <source>
        <dbReference type="Google" id="ProtNLM"/>
    </source>
</evidence>
<evidence type="ECO:0000313" key="3">
    <source>
        <dbReference type="Proteomes" id="UP000182840"/>
    </source>
</evidence>